<evidence type="ECO:0000256" key="5">
    <source>
        <dbReference type="RuleBase" id="RU004404"/>
    </source>
</evidence>
<keyword evidence="2 5" id="KW-0645">Protease</keyword>
<evidence type="ECO:0000256" key="1">
    <source>
        <dbReference type="ARBA" id="ARBA00009179"/>
    </source>
</evidence>
<reference evidence="8 9" key="1">
    <citation type="submission" date="2018-05" db="EMBL/GenBank/DDBJ databases">
        <title>Novel Campyloabacter and Helicobacter Species and Strains.</title>
        <authorList>
            <person name="Mannion A.J."/>
            <person name="Shen Z."/>
            <person name="Fox J.G."/>
        </authorList>
    </citation>
    <scope>NUCLEOTIDE SEQUENCE [LARGE SCALE GENOMIC DNA]</scope>
    <source>
        <strain evidence="9">MIT10-5678</strain>
    </source>
</reference>
<evidence type="ECO:0000313" key="9">
    <source>
        <dbReference type="Proteomes" id="UP000309584"/>
    </source>
</evidence>
<dbReference type="SUPFAM" id="SSF50156">
    <property type="entry name" value="PDZ domain-like"/>
    <property type="match status" value="1"/>
</dbReference>
<feature type="domain" description="PDZ" evidence="7">
    <location>
        <begin position="97"/>
        <end position="163"/>
    </location>
</feature>
<dbReference type="InterPro" id="IPR041489">
    <property type="entry name" value="PDZ_6"/>
</dbReference>
<gene>
    <name evidence="8" type="ORF">CQA75_02920</name>
</gene>
<organism evidence="8 9">
    <name type="scientific">Campylobacter taeniopygiae</name>
    <dbReference type="NCBI Taxonomy" id="2510188"/>
    <lineage>
        <taxon>Bacteria</taxon>
        <taxon>Pseudomonadati</taxon>
        <taxon>Campylobacterota</taxon>
        <taxon>Epsilonproteobacteria</taxon>
        <taxon>Campylobacterales</taxon>
        <taxon>Campylobacteraceae</taxon>
        <taxon>Campylobacter</taxon>
    </lineage>
</organism>
<evidence type="ECO:0000256" key="2">
    <source>
        <dbReference type="ARBA" id="ARBA00022670"/>
    </source>
</evidence>
<dbReference type="Gene3D" id="3.90.226.10">
    <property type="entry name" value="2-enoyl-CoA Hydratase, Chain A, domain 1"/>
    <property type="match status" value="1"/>
</dbReference>
<evidence type="ECO:0000313" key="8">
    <source>
        <dbReference type="EMBL" id="TKX34318.1"/>
    </source>
</evidence>
<keyword evidence="4 5" id="KW-0720">Serine protease</keyword>
<dbReference type="InterPro" id="IPR036034">
    <property type="entry name" value="PDZ_sf"/>
</dbReference>
<dbReference type="SUPFAM" id="SSF52096">
    <property type="entry name" value="ClpP/crotonase"/>
    <property type="match status" value="1"/>
</dbReference>
<dbReference type="Gene3D" id="2.30.42.10">
    <property type="match status" value="1"/>
</dbReference>
<dbReference type="EMBL" id="NXLY01000004">
    <property type="protein sequence ID" value="TKX34318.1"/>
    <property type="molecule type" value="Genomic_DNA"/>
</dbReference>
<keyword evidence="9" id="KW-1185">Reference proteome</keyword>
<dbReference type="CDD" id="cd06782">
    <property type="entry name" value="cpPDZ_CPP-like"/>
    <property type="match status" value="1"/>
</dbReference>
<dbReference type="NCBIfam" id="TIGR00225">
    <property type="entry name" value="prc"/>
    <property type="match status" value="1"/>
</dbReference>
<keyword evidence="6" id="KW-0175">Coiled coil</keyword>
<dbReference type="SMART" id="SM00245">
    <property type="entry name" value="TSPc"/>
    <property type="match status" value="1"/>
</dbReference>
<dbReference type="Pfam" id="PF17820">
    <property type="entry name" value="PDZ_6"/>
    <property type="match status" value="1"/>
</dbReference>
<dbReference type="PROSITE" id="PS50106">
    <property type="entry name" value="PDZ"/>
    <property type="match status" value="1"/>
</dbReference>
<sequence>MEFHLKIKRSLATLIGFISSLAFCVFFVGNLHAKADDNKKLEQRLQALDKLTKTLAIVEQYYVDDENISDLVDKSLSGLLSNLDAHSSFLNEKDFNDMKIQTNGEFGGLGITVGMKDGALTVVSPMEGTPADKAGIKSGDIILKINNEATLGMNLNDAVEKMRGKPKTEITLTIFRKGSTKPFDVTLMRDIIKVESVYAKLIQKENILYLRVTNFDKNVVDSASKELKKYPNVKGIILDLRNNPGGLLSQAIGLVNLFVDKGVIVSQKGRIASENQEYKAEAKNKISNAPLVVLVNGGSASASEIVSGALQDLKRAVIVGENTFGKGSVQQIIPINKTEALRLTIARYYLPSGRTIQAIGVKPDIEVFPGKVSTQEEGFNLKESELKQHLENELQKTNDKKEEKKEIKNDKNIITLKQIYEDAQLKSAIDAVKILNIKEGAL</sequence>
<dbReference type="PANTHER" id="PTHR32060">
    <property type="entry name" value="TAIL-SPECIFIC PROTEASE"/>
    <property type="match status" value="1"/>
</dbReference>
<dbReference type="Pfam" id="PF03572">
    <property type="entry name" value="Peptidase_S41"/>
    <property type="match status" value="1"/>
</dbReference>
<dbReference type="CDD" id="cd07560">
    <property type="entry name" value="Peptidase_S41_CPP"/>
    <property type="match status" value="1"/>
</dbReference>
<keyword evidence="3 5" id="KW-0378">Hydrolase</keyword>
<comment type="caution">
    <text evidence="8">The sequence shown here is derived from an EMBL/GenBank/DDBJ whole genome shotgun (WGS) entry which is preliminary data.</text>
</comment>
<dbReference type="InterPro" id="IPR001478">
    <property type="entry name" value="PDZ"/>
</dbReference>
<dbReference type="Gene3D" id="3.30.750.44">
    <property type="match status" value="1"/>
</dbReference>
<accession>A0ABY2TKC8</accession>
<dbReference type="InterPro" id="IPR004447">
    <property type="entry name" value="Peptidase_S41A"/>
</dbReference>
<dbReference type="SMART" id="SM00228">
    <property type="entry name" value="PDZ"/>
    <property type="match status" value="1"/>
</dbReference>
<evidence type="ECO:0000256" key="6">
    <source>
        <dbReference type="SAM" id="Coils"/>
    </source>
</evidence>
<dbReference type="InterPro" id="IPR005151">
    <property type="entry name" value="Tail-specific_protease"/>
</dbReference>
<evidence type="ECO:0000256" key="4">
    <source>
        <dbReference type="ARBA" id="ARBA00022825"/>
    </source>
</evidence>
<feature type="coiled-coil region" evidence="6">
    <location>
        <begin position="380"/>
        <end position="411"/>
    </location>
</feature>
<comment type="similarity">
    <text evidence="1 5">Belongs to the peptidase S41A family.</text>
</comment>
<dbReference type="Proteomes" id="UP000309584">
    <property type="component" value="Unassembled WGS sequence"/>
</dbReference>
<name>A0ABY2TKC8_9BACT</name>
<dbReference type="InterPro" id="IPR029045">
    <property type="entry name" value="ClpP/crotonase-like_dom_sf"/>
</dbReference>
<evidence type="ECO:0000256" key="3">
    <source>
        <dbReference type="ARBA" id="ARBA00022801"/>
    </source>
</evidence>
<evidence type="ECO:0000259" key="7">
    <source>
        <dbReference type="PROSITE" id="PS50106"/>
    </source>
</evidence>
<dbReference type="PANTHER" id="PTHR32060:SF30">
    <property type="entry name" value="CARBOXY-TERMINAL PROCESSING PROTEASE CTPA"/>
    <property type="match status" value="1"/>
</dbReference>
<proteinExistence type="inferred from homology"/>
<protein>
    <submittedName>
        <fullName evidence="8">Peptidase S41</fullName>
    </submittedName>
</protein>